<evidence type="ECO:0000313" key="1">
    <source>
        <dbReference type="EMBL" id="AEI81694.1"/>
    </source>
</evidence>
<reference evidence="1 2" key="1">
    <citation type="journal article" date="2011" name="J. Bacteriol.">
        <title>Complete genome sequence of the type strain Cupriavidus necator N-1.</title>
        <authorList>
            <person name="Poehlein A."/>
            <person name="Kusian B."/>
            <person name="Friedrich B."/>
            <person name="Daniel R."/>
            <person name="Bowien B."/>
        </authorList>
    </citation>
    <scope>NUCLEOTIDE SEQUENCE [LARGE SCALE GENOMIC DNA]</scope>
    <source>
        <strain evidence="2">ATCC 43291 / DSM 13513 / CCUG 52238 / LMG 8453 / N-1</strain>
        <plasmid evidence="1 2">pBB1</plasmid>
    </source>
</reference>
<dbReference type="HOGENOM" id="CLU_3024506_0_0_4"/>
<gene>
    <name evidence="1" type="ordered locus">CNE_BB1p02700</name>
</gene>
<geneLocation type="plasmid" evidence="1 2">
    <name>pBB1</name>
</geneLocation>
<dbReference type="Proteomes" id="UP000006798">
    <property type="component" value="Plasmid pBB1"/>
</dbReference>
<sequence length="55" mass="5765">MVVAVMARASTGAYMVFPGEAFDVVATMSAVREERSTALQDVPTMFIAPGRSPGS</sequence>
<proteinExistence type="predicted"/>
<dbReference type="EMBL" id="CP002879">
    <property type="protein sequence ID" value="AEI81694.1"/>
    <property type="molecule type" value="Genomic_DNA"/>
</dbReference>
<evidence type="ECO:0000313" key="2">
    <source>
        <dbReference type="Proteomes" id="UP000006798"/>
    </source>
</evidence>
<protein>
    <submittedName>
        <fullName evidence="1">Uncharacterized protein</fullName>
    </submittedName>
</protein>
<dbReference type="KEGG" id="cnc:CNE_BB1p02700"/>
<dbReference type="AlphaFoldDB" id="F8GWB9"/>
<accession>F8GWB9</accession>
<organism evidence="1 2">
    <name type="scientific">Cupriavidus necator (strain ATCC 43291 / DSM 13513 / CCUG 52238 / LMG 8453 / N-1)</name>
    <name type="common">Ralstonia eutropha</name>
    <dbReference type="NCBI Taxonomy" id="1042878"/>
    <lineage>
        <taxon>Bacteria</taxon>
        <taxon>Pseudomonadati</taxon>
        <taxon>Pseudomonadota</taxon>
        <taxon>Betaproteobacteria</taxon>
        <taxon>Burkholderiales</taxon>
        <taxon>Burkholderiaceae</taxon>
        <taxon>Cupriavidus</taxon>
    </lineage>
</organism>
<name>F8GWB9_CUPNN</name>
<keyword evidence="1" id="KW-0614">Plasmid</keyword>